<evidence type="ECO:0000313" key="3">
    <source>
        <dbReference type="Proteomes" id="UP000248817"/>
    </source>
</evidence>
<feature type="transmembrane region" description="Helical" evidence="1">
    <location>
        <begin position="12"/>
        <end position="34"/>
    </location>
</feature>
<keyword evidence="1" id="KW-0812">Transmembrane</keyword>
<evidence type="ECO:0000313" key="2">
    <source>
        <dbReference type="EMBL" id="PYI32433.1"/>
    </source>
</evidence>
<dbReference type="EMBL" id="KZ825493">
    <property type="protein sequence ID" value="PYI32433.1"/>
    <property type="molecule type" value="Genomic_DNA"/>
</dbReference>
<keyword evidence="1" id="KW-1133">Transmembrane helix</keyword>
<keyword evidence="1" id="KW-0472">Membrane</keyword>
<accession>A0A2V5IEC9</accession>
<gene>
    <name evidence="2" type="ORF">BP00DRAFT_157738</name>
</gene>
<name>A0A2V5IEC9_9EURO</name>
<organism evidence="2 3">
    <name type="scientific">Aspergillus indologenus CBS 114.80</name>
    <dbReference type="NCBI Taxonomy" id="1450541"/>
    <lineage>
        <taxon>Eukaryota</taxon>
        <taxon>Fungi</taxon>
        <taxon>Dikarya</taxon>
        <taxon>Ascomycota</taxon>
        <taxon>Pezizomycotina</taxon>
        <taxon>Eurotiomycetes</taxon>
        <taxon>Eurotiomycetidae</taxon>
        <taxon>Eurotiales</taxon>
        <taxon>Aspergillaceae</taxon>
        <taxon>Aspergillus</taxon>
        <taxon>Aspergillus subgen. Circumdati</taxon>
    </lineage>
</organism>
<sequence>MKEVSGKESERHQIRLGATSFWFLVLGTGVKLIIRSETRVTRSSIQLTVPVPSGLKRGARWGYEVWSHALGSCPMGTSGLQRSFAQQTLGRQFY</sequence>
<proteinExistence type="predicted"/>
<evidence type="ECO:0000256" key="1">
    <source>
        <dbReference type="SAM" id="Phobius"/>
    </source>
</evidence>
<dbReference type="Proteomes" id="UP000248817">
    <property type="component" value="Unassembled WGS sequence"/>
</dbReference>
<protein>
    <submittedName>
        <fullName evidence="2">Uncharacterized protein</fullName>
    </submittedName>
</protein>
<dbReference type="AlphaFoldDB" id="A0A2V5IEC9"/>
<keyword evidence="3" id="KW-1185">Reference proteome</keyword>
<reference evidence="2 3" key="1">
    <citation type="submission" date="2018-02" db="EMBL/GenBank/DDBJ databases">
        <title>The genomes of Aspergillus section Nigri reveals drivers in fungal speciation.</title>
        <authorList>
            <consortium name="DOE Joint Genome Institute"/>
            <person name="Vesth T.C."/>
            <person name="Nybo J."/>
            <person name="Theobald S."/>
            <person name="Brandl J."/>
            <person name="Frisvad J.C."/>
            <person name="Nielsen K.F."/>
            <person name="Lyhne E.K."/>
            <person name="Kogle M.E."/>
            <person name="Kuo A."/>
            <person name="Riley R."/>
            <person name="Clum A."/>
            <person name="Nolan M."/>
            <person name="Lipzen A."/>
            <person name="Salamov A."/>
            <person name="Henrissat B."/>
            <person name="Wiebenga A."/>
            <person name="De vries R.P."/>
            <person name="Grigoriev I.V."/>
            <person name="Mortensen U.H."/>
            <person name="Andersen M.R."/>
            <person name="Baker S.E."/>
        </authorList>
    </citation>
    <scope>NUCLEOTIDE SEQUENCE [LARGE SCALE GENOMIC DNA]</scope>
    <source>
        <strain evidence="2 3">CBS 114.80</strain>
    </source>
</reference>